<dbReference type="VEuPathDB" id="VectorBase:PPAPM1_003856"/>
<dbReference type="PROSITE" id="PS01180">
    <property type="entry name" value="CUB"/>
    <property type="match status" value="22"/>
</dbReference>
<dbReference type="FunFam" id="2.60.120.290:FF:000005">
    <property type="entry name" value="Procollagen C-endopeptidase enhancer 1"/>
    <property type="match status" value="4"/>
</dbReference>
<dbReference type="Proteomes" id="UP000092462">
    <property type="component" value="Unassembled WGS sequence"/>
</dbReference>
<dbReference type="FunFam" id="2.10.25.10:FF:000143">
    <property type="entry name" value="Protein crumbs 1"/>
    <property type="match status" value="1"/>
</dbReference>
<dbReference type="PANTHER" id="PTHR24251">
    <property type="entry name" value="OVOCHYMASE-RELATED"/>
    <property type="match status" value="1"/>
</dbReference>
<dbReference type="Pfam" id="PF00431">
    <property type="entry name" value="CUB"/>
    <property type="match status" value="23"/>
</dbReference>
<evidence type="ECO:0000256" key="2">
    <source>
        <dbReference type="ARBA" id="ARBA00022475"/>
    </source>
</evidence>
<dbReference type="EMBL" id="AJVK01023554">
    <property type="status" value="NOT_ANNOTATED_CDS"/>
    <property type="molecule type" value="Genomic_DNA"/>
</dbReference>
<keyword evidence="6" id="KW-0472">Membrane</keyword>
<dbReference type="EMBL" id="AJVK01023553">
    <property type="status" value="NOT_ANNOTATED_CDS"/>
    <property type="molecule type" value="Genomic_DNA"/>
</dbReference>
<keyword evidence="2" id="KW-1003">Cell membrane</keyword>
<evidence type="ECO:0000256" key="8">
    <source>
        <dbReference type="ARBA" id="ARBA00023180"/>
    </source>
</evidence>
<dbReference type="PROSITE" id="PS00010">
    <property type="entry name" value="ASX_HYDROXYL"/>
    <property type="match status" value="2"/>
</dbReference>
<evidence type="ECO:0000256" key="6">
    <source>
        <dbReference type="ARBA" id="ARBA00023136"/>
    </source>
</evidence>
<dbReference type="GO" id="GO:0005886">
    <property type="term" value="C:plasma membrane"/>
    <property type="evidence" value="ECO:0007669"/>
    <property type="project" value="UniProtKB-SubCell"/>
</dbReference>
<feature type="disulfide bond" evidence="9">
    <location>
        <begin position="110"/>
        <end position="119"/>
    </location>
</feature>
<name>A0A1B0D3H0_PHLPP</name>
<dbReference type="VEuPathDB" id="VectorBase:PPAI001893"/>
<dbReference type="Pfam" id="PF07645">
    <property type="entry name" value="EGF_CA"/>
    <property type="match status" value="2"/>
</dbReference>
<evidence type="ECO:0000256" key="4">
    <source>
        <dbReference type="ARBA" id="ARBA00022729"/>
    </source>
</evidence>
<dbReference type="InterPro" id="IPR000742">
    <property type="entry name" value="EGF"/>
</dbReference>
<dbReference type="SUPFAM" id="SSF57196">
    <property type="entry name" value="EGF/Laminin"/>
    <property type="match status" value="4"/>
</dbReference>
<dbReference type="InterPro" id="IPR001881">
    <property type="entry name" value="EGF-like_Ca-bd_dom"/>
</dbReference>
<evidence type="ECO:0000256" key="3">
    <source>
        <dbReference type="ARBA" id="ARBA00022536"/>
    </source>
</evidence>
<dbReference type="FunFam" id="2.10.25.10:FF:000429">
    <property type="entry name" value="Cubilin"/>
    <property type="match status" value="1"/>
</dbReference>
<feature type="disulfide bond" evidence="9">
    <location>
        <begin position="308"/>
        <end position="325"/>
    </location>
</feature>
<dbReference type="FunFam" id="2.10.25.10:FF:000260">
    <property type="entry name" value="Notch receptor 4"/>
    <property type="match status" value="1"/>
</dbReference>
<keyword evidence="8" id="KW-0325">Glycoprotein</keyword>
<dbReference type="SMART" id="SM00042">
    <property type="entry name" value="CUB"/>
    <property type="match status" value="22"/>
</dbReference>
<keyword evidence="7 9" id="KW-1015">Disulfide bond</keyword>
<comment type="subcellular location">
    <subcellularLocation>
        <location evidence="1">Cell membrane</location>
    </subcellularLocation>
</comment>
<comment type="caution">
    <text evidence="9">Lacks conserved residue(s) required for the propagation of feature annotation.</text>
</comment>
<dbReference type="FunFam" id="2.60.120.290:FF:000003">
    <property type="entry name" value="Neuropilin"/>
    <property type="match status" value="2"/>
</dbReference>
<dbReference type="CDD" id="cd00041">
    <property type="entry name" value="CUB"/>
    <property type="match status" value="22"/>
</dbReference>
<feature type="disulfide bond" evidence="9">
    <location>
        <begin position="286"/>
        <end position="295"/>
    </location>
</feature>
<evidence type="ECO:0000256" key="9">
    <source>
        <dbReference type="PROSITE-ProRule" id="PRU00076"/>
    </source>
</evidence>
<dbReference type="InterPro" id="IPR000859">
    <property type="entry name" value="CUB_dom"/>
</dbReference>
<dbReference type="FunFam" id="2.60.120.290:FF:000013">
    <property type="entry name" value="Membrane frizzled-related protein"/>
    <property type="match status" value="3"/>
</dbReference>
<dbReference type="EMBL" id="AJVK01023552">
    <property type="status" value="NOT_ANNOTATED_CDS"/>
    <property type="molecule type" value="Genomic_DNA"/>
</dbReference>
<dbReference type="InterPro" id="IPR000152">
    <property type="entry name" value="EGF-type_Asp/Asn_hydroxyl_site"/>
</dbReference>
<dbReference type="InterPro" id="IPR049883">
    <property type="entry name" value="NOTCH1_EGF-like"/>
</dbReference>
<dbReference type="EnsemblMetazoa" id="PPAI001893-RA">
    <property type="protein sequence ID" value="PPAI001893-PA"/>
    <property type="gene ID" value="PPAI001893"/>
</dbReference>
<dbReference type="InterPro" id="IPR035914">
    <property type="entry name" value="Sperma_CUB_dom_sf"/>
</dbReference>
<dbReference type="SMART" id="SM00179">
    <property type="entry name" value="EGF_CA"/>
    <property type="match status" value="6"/>
</dbReference>
<dbReference type="Gene3D" id="2.10.25.10">
    <property type="entry name" value="Laminin"/>
    <property type="match status" value="5"/>
</dbReference>
<keyword evidence="5" id="KW-0677">Repeat</keyword>
<evidence type="ECO:0000313" key="11">
    <source>
        <dbReference type="Proteomes" id="UP000092462"/>
    </source>
</evidence>
<dbReference type="PROSITE" id="PS01186">
    <property type="entry name" value="EGF_2"/>
    <property type="match status" value="1"/>
</dbReference>
<protein>
    <submittedName>
        <fullName evidence="10">Uncharacterized protein</fullName>
    </submittedName>
</protein>
<dbReference type="PROSITE" id="PS01187">
    <property type="entry name" value="EGF_CA"/>
    <property type="match status" value="1"/>
</dbReference>
<dbReference type="SUPFAM" id="SSF49854">
    <property type="entry name" value="Spermadhesin, CUB domain"/>
    <property type="match status" value="23"/>
</dbReference>
<dbReference type="FunFam" id="2.60.120.290:FF:000042">
    <property type="entry name" value="AGAP005526-PA"/>
    <property type="match status" value="1"/>
</dbReference>
<keyword evidence="11" id="KW-1185">Reference proteome</keyword>
<sequence length="3144" mass="351175">KYTALFRRTRSGYIGQSRIRDLRLRVSALENKMDSLMTKLTEDNCRSNPCSNGGTCVDMFDGFLCHCTPQYQGPTCVHDVNECENYQGTDLGCQNGATCMNTYGSYFCHCASGFQGIHCTKTDSNCQTATAGELCDHGVCVPSGDPTGYRCICDQGWTTNNVTVVCSTDVNECHGPMPHCSKDPLVQCINTPGSYTCGPCPVGYSGNGHYCMDIDECETNNGGCSINPHVPCINTRSVNCRCKLGFVGDGFGPHGCSPSTAGICSFRPCLNGGTCVANGTTYMCICPSGKSGPRCEDNIVNPCAENPCFNGGTCIRASNEMGFTCNCTRSYIGVLCQTERRSCGGTLTAERGVLKYPEDGSTTYNHNSRCAWLIRVNQTKVLNVTFTKFKLENSVECRSPEAAESTTSYAHSTTCRWLINAPSGHNIQLTWINFQIETDETCSYDYVQVFDNSTDPAKSVGKYCGTRIPPVITSVGPLMTVVFVSDDSINEGGFSSMVTFTDISKSCGGKFYTSFGYIRSPAWPDNYLNDKNCEWIISVETGSQIELRVKQFDLEEHHECEFDYLEVRNGGTSDSPLLGKYCGTKIPEVIRSYSNHIYVKFASDSSRPAPGFEIEWDGTITGCGGTLTSPRGSIISPNYPMPYEENAQCMWKIAVSSGSVVMIVFSDLDLEKNDDCAYDYLEVFDGRDASSTSLGKFCSADAHPLHVQTTTNFALIRMRSDYSTQGRGFSLLYNTVCQREVPPFGGIIESPNFPNNYPHSLSCEWTIRAPLGNKVYIEFLHFEVENSESVEGEDHVCNYDYVTIEEKDGDQTTKKKKYCNNAPDPFTSSGQVVVVSFTTDSSVSHSGFRLEYHIEGCGGVFTNPTGTISSPNYPALYPHHVHCYWTIKAPYGNSIELTISDFQVESADQCMYDGLMISNSPNNTNLITTICHVQTKPTTYTSNGATMFLFFYTDVSLAGKGFNSTYKFIPQKCGGIMTKEGNLFSPNYPKNYERNSNCEWLLQTDETHILEIFILDFDLESSDNCIHDVVKIYAGNTADEEKLILKWCATQVPQDALITLPGNQALVTFHTDSSIEAKGFHMNFTSQCGSRIVTNSSGQLERDPGMYDRVGNCTWTIISEDPSKKVSLTMAALNFFKFDVLNRTDSIFEVFDGDSVNATLIGWYNNAPPTLYSSGNSITLRMNSEADHDVIVSYFMLQYSIYENTCGGSLKSEKGQFASPNYPNPYPANVECVWTLEASPGNKIQVEFSEFALADSETCSEEYLEIRKTNGGGKLLGVFCGSNQPTNLTASEVVWIKFRSGRDIINEVRKFYASFSYINSVEITNRDGGFVTSPMYPLLFHSSAEYEWRITVDFGYAISVSVKEISILSDCYLFVQIYDGFNDEAPTLGEKICGVVPPESVISTSNVIYIVANLYYPTIMGVKFNIEWKKVPRESKESPDEAAKVCGMSNIVLTKNSTNTNITSPGYPTGYDSNLNCTWIISSDDKAYHPVFVISYLDLEDTDGCLSDRLIVSQSKDLIVWKQLAQICSIDYRAHQSYSGNPFLKIEFQTDWGLNRTGFRGNLIEDCGGYMTDPMGKIAAGLQASPDRYSRFTTSCVWEIHVRQGRTIKFEFQQFNFPRNRDQSTCEGYIMFKNGGNEDSPLLGEGKYCGDGNKPDIPATISNRAYVKFDFGGNFRSSFSMTYQEVSLSCGGTIHLTEYINSTVITSPNYPNIPHPHTECVWLFFAPNGESMKIDFLERFDLTKSAGCDKEYVEIRDGGTRNSETIGKYCDLMPPTLESQTNILRIKYFTDVSDPKNGFKAKISIATCNGTLRQNQGVLNSPKYPGKGAYPANSICSYRIIGSSQTYLNITFVDVDLPPSSDNGTCLSDRVTIYAVIPGDGNDEEKQSRGTFCGSTIPNSFFIDSHEAIVELTTAEHQDLYRGFSLRFNVGKETCGSEINAESGIITSPGYPTGRQNRRFCEWSITVPKGRRVKVELLDLDLVPASHTYSQRLGFYHDHRYLSRIKFIKGEDPLQTIYSSGNKMLVNMWVRVPSNHRGFKLRFSSDEPTVCQGNINLSEGDIESPKNLTTYYCEYIRDAGFFFPDDPNVGTLALRVQDAHIGRSVSCRLASTKLTVSWLSGTDLDSPFLQYLCGNISDTTVRSPFPDTKVEARQGLYYGPIDFKLHHKVHKCGGIISTASTISQPSFWANYGRVDCAWHIRQDDGFAIQLQIVQVNLTRPCDEEYINIYNGPTQLSPHLMKICGSSSETQPVMSENNFIFVEYHSNEYQAMSTFKFNIVPAVAGCGGIIHKWTQTIKSPGNSSYYPNNIECIWEFRPDPGFHVGLQFVDRFYIEDSVNCTKDYIEIFDLRSSGNWHSLGRVCGRETPPIFNATESSLKLVFRTNEAISGDGFSVKWFQNCGGLFEVTETIPDVIFSPNYPSNYARLLNCNYTFVAPPEKYVNIDFEDFELEDSVGRCIFDNVTIYKVSEWNVNEPFIEAGVYCRRDSPGKLRYKNKVAVVFRTDRWVERKGFRFYYSLDSCGGRIRRSTLITSPNFENMQYPNDANCIWNITAPVSKTIVVKFQKFSIESVDTCYGDFVSVYKGQERKDSERLAKLCGNITEPPTIKTDSSSAIVQFKSDMYNNDGGFSAEILFMPSCDRRITLTATSPTYHLDIQESNYEDLQHCQYYIKAPSDYSIRLQFTQFHVAPCDNNSTIPDCSCDYVEIRDGTGPFSEHVGRYCGHDLPQEIITSRSAIFIEFVTDSRVKSRGFSAELTAVMNPCGERSINVSEVTKYITSPGKTTYLPNVKCTWIIETTMFNQIQLIFEQFELQGPDLAGKCSYDHLDIADETIVGSKDVSFGEDLVYNGLSGGKVGFYMGTRHPIAHHHYCGNGTPVDYMSRTNKVHLNFRTDSEIEKSGFRIAAKTLKGCHRNYTETQGRIYMSESRDCDHFIIAPENYTIAIYFISFSFYNADCDSNGIKVYEGDEERLLGSYCGYTNPDAVFSTTNKVHISVRGNLKDSGYSLGGTFDLNFLATFQGRGCGGTLFNYGGIFTSPLYPLNDRNSSQCTWDVNVPNNLIVALRFQIFDIGTKLTCQTNYVQFLEVNSDGSTRVGSVFCGDDVPAVYKAETNRLIVRFVKDANFAGTGWILQFMGVYKDTEVYNW</sequence>
<dbReference type="PROSITE" id="PS50026">
    <property type="entry name" value="EGF_3"/>
    <property type="match status" value="4"/>
</dbReference>
<feature type="disulfide bond" evidence="9">
    <location>
        <begin position="327"/>
        <end position="336"/>
    </location>
</feature>
<keyword evidence="3 9" id="KW-0245">EGF-like domain</keyword>
<dbReference type="Gene3D" id="2.60.120.290">
    <property type="entry name" value="Spermadhesin, CUB domain"/>
    <property type="match status" value="23"/>
</dbReference>
<dbReference type="InterPro" id="IPR018097">
    <property type="entry name" value="EGF_Ca-bd_CS"/>
</dbReference>
<organism evidence="10 11">
    <name type="scientific">Phlebotomus papatasi</name>
    <name type="common">Sandfly</name>
    <dbReference type="NCBI Taxonomy" id="29031"/>
    <lineage>
        <taxon>Eukaryota</taxon>
        <taxon>Metazoa</taxon>
        <taxon>Ecdysozoa</taxon>
        <taxon>Arthropoda</taxon>
        <taxon>Hexapoda</taxon>
        <taxon>Insecta</taxon>
        <taxon>Pterygota</taxon>
        <taxon>Neoptera</taxon>
        <taxon>Endopterygota</taxon>
        <taxon>Diptera</taxon>
        <taxon>Nematocera</taxon>
        <taxon>Psychodoidea</taxon>
        <taxon>Psychodidae</taxon>
        <taxon>Phlebotomus</taxon>
        <taxon>Phlebotomus</taxon>
    </lineage>
</organism>
<feature type="disulfide bond" evidence="9">
    <location>
        <begin position="67"/>
        <end position="76"/>
    </location>
</feature>
<accession>A0A1B0D3H0</accession>
<dbReference type="SMART" id="SM00181">
    <property type="entry name" value="EGF"/>
    <property type="match status" value="7"/>
</dbReference>
<dbReference type="CDD" id="cd00054">
    <property type="entry name" value="EGF_CA"/>
    <property type="match status" value="5"/>
</dbReference>
<dbReference type="VEuPathDB" id="VectorBase:PPAPM1_008634"/>
<dbReference type="Pfam" id="PF00008">
    <property type="entry name" value="EGF"/>
    <property type="match status" value="2"/>
</dbReference>
<proteinExistence type="predicted"/>
<evidence type="ECO:0000313" key="10">
    <source>
        <dbReference type="EnsemblMetazoa" id="PPAI001893-PA"/>
    </source>
</evidence>
<keyword evidence="4" id="KW-0732">Signal</keyword>
<evidence type="ECO:0000256" key="1">
    <source>
        <dbReference type="ARBA" id="ARBA00004236"/>
    </source>
</evidence>
<reference evidence="10" key="1">
    <citation type="submission" date="2022-08" db="UniProtKB">
        <authorList>
            <consortium name="EnsemblMetazoa"/>
        </authorList>
    </citation>
    <scope>IDENTIFICATION</scope>
    <source>
        <strain evidence="10">Israel</strain>
    </source>
</reference>
<dbReference type="PROSITE" id="PS00022">
    <property type="entry name" value="EGF_1"/>
    <property type="match status" value="4"/>
</dbReference>
<evidence type="ECO:0000256" key="5">
    <source>
        <dbReference type="ARBA" id="ARBA00022737"/>
    </source>
</evidence>
<evidence type="ECO:0000256" key="7">
    <source>
        <dbReference type="ARBA" id="ARBA00023157"/>
    </source>
</evidence>
<dbReference type="GO" id="GO:0005509">
    <property type="term" value="F:calcium ion binding"/>
    <property type="evidence" value="ECO:0007669"/>
    <property type="project" value="InterPro"/>
</dbReference>